<evidence type="ECO:0000313" key="1">
    <source>
        <dbReference type="EMBL" id="KAK8935177.1"/>
    </source>
</evidence>
<gene>
    <name evidence="1" type="ORF">KSP39_PZI014050</name>
</gene>
<comment type="caution">
    <text evidence="1">The sequence shown here is derived from an EMBL/GenBank/DDBJ whole genome shotgun (WGS) entry which is preliminary data.</text>
</comment>
<sequence>MHVMNRSHQYCISSSPLIANGFKNGPLCPILKDNPFLKVTDPFCRLPLPILSHRIEVVLLGDLIEL</sequence>
<dbReference type="AlphaFoldDB" id="A0AAP0G348"/>
<accession>A0AAP0G348</accession>
<evidence type="ECO:0000313" key="2">
    <source>
        <dbReference type="Proteomes" id="UP001418222"/>
    </source>
</evidence>
<protein>
    <submittedName>
        <fullName evidence="1">Uncharacterized protein</fullName>
    </submittedName>
</protein>
<dbReference type="Proteomes" id="UP001418222">
    <property type="component" value="Unassembled WGS sequence"/>
</dbReference>
<proteinExistence type="predicted"/>
<name>A0AAP0G348_9ASPA</name>
<dbReference type="EMBL" id="JBBWWQ010000011">
    <property type="protein sequence ID" value="KAK8935177.1"/>
    <property type="molecule type" value="Genomic_DNA"/>
</dbReference>
<reference evidence="1 2" key="1">
    <citation type="journal article" date="2022" name="Nat. Plants">
        <title>Genomes of leafy and leafless Platanthera orchids illuminate the evolution of mycoheterotrophy.</title>
        <authorList>
            <person name="Li M.H."/>
            <person name="Liu K.W."/>
            <person name="Li Z."/>
            <person name="Lu H.C."/>
            <person name="Ye Q.L."/>
            <person name="Zhang D."/>
            <person name="Wang J.Y."/>
            <person name="Li Y.F."/>
            <person name="Zhong Z.M."/>
            <person name="Liu X."/>
            <person name="Yu X."/>
            <person name="Liu D.K."/>
            <person name="Tu X.D."/>
            <person name="Liu B."/>
            <person name="Hao Y."/>
            <person name="Liao X.Y."/>
            <person name="Jiang Y.T."/>
            <person name="Sun W.H."/>
            <person name="Chen J."/>
            <person name="Chen Y.Q."/>
            <person name="Ai Y."/>
            <person name="Zhai J.W."/>
            <person name="Wu S.S."/>
            <person name="Zhou Z."/>
            <person name="Hsiao Y.Y."/>
            <person name="Wu W.L."/>
            <person name="Chen Y.Y."/>
            <person name="Lin Y.F."/>
            <person name="Hsu J.L."/>
            <person name="Li C.Y."/>
            <person name="Wang Z.W."/>
            <person name="Zhao X."/>
            <person name="Zhong W.Y."/>
            <person name="Ma X.K."/>
            <person name="Ma L."/>
            <person name="Huang J."/>
            <person name="Chen G.Z."/>
            <person name="Huang M.Z."/>
            <person name="Huang L."/>
            <person name="Peng D.H."/>
            <person name="Luo Y.B."/>
            <person name="Zou S.Q."/>
            <person name="Chen S.P."/>
            <person name="Lan S."/>
            <person name="Tsai W.C."/>
            <person name="Van de Peer Y."/>
            <person name="Liu Z.J."/>
        </authorList>
    </citation>
    <scope>NUCLEOTIDE SEQUENCE [LARGE SCALE GENOMIC DNA]</scope>
    <source>
        <strain evidence="1">Lor287</strain>
    </source>
</reference>
<organism evidence="1 2">
    <name type="scientific">Platanthera zijinensis</name>
    <dbReference type="NCBI Taxonomy" id="2320716"/>
    <lineage>
        <taxon>Eukaryota</taxon>
        <taxon>Viridiplantae</taxon>
        <taxon>Streptophyta</taxon>
        <taxon>Embryophyta</taxon>
        <taxon>Tracheophyta</taxon>
        <taxon>Spermatophyta</taxon>
        <taxon>Magnoliopsida</taxon>
        <taxon>Liliopsida</taxon>
        <taxon>Asparagales</taxon>
        <taxon>Orchidaceae</taxon>
        <taxon>Orchidoideae</taxon>
        <taxon>Orchideae</taxon>
        <taxon>Orchidinae</taxon>
        <taxon>Platanthera</taxon>
    </lineage>
</organism>
<keyword evidence="2" id="KW-1185">Reference proteome</keyword>